<evidence type="ECO:0000313" key="3">
    <source>
        <dbReference type="Proteomes" id="UP000233786"/>
    </source>
</evidence>
<proteinExistence type="predicted"/>
<dbReference type="AlphaFoldDB" id="A0A2N3XVG1"/>
<feature type="transmembrane region" description="Helical" evidence="1">
    <location>
        <begin position="6"/>
        <end position="26"/>
    </location>
</feature>
<keyword evidence="1" id="KW-0472">Membrane</keyword>
<name>A0A2N3XVG1_SACSN</name>
<accession>A0A2N3XVG1</accession>
<organism evidence="2 3">
    <name type="scientific">Saccharopolyspora spinosa</name>
    <dbReference type="NCBI Taxonomy" id="60894"/>
    <lineage>
        <taxon>Bacteria</taxon>
        <taxon>Bacillati</taxon>
        <taxon>Actinomycetota</taxon>
        <taxon>Actinomycetes</taxon>
        <taxon>Pseudonocardiales</taxon>
        <taxon>Pseudonocardiaceae</taxon>
        <taxon>Saccharopolyspora</taxon>
    </lineage>
</organism>
<gene>
    <name evidence="2" type="ORF">A8926_2230</name>
</gene>
<dbReference type="EMBL" id="PJNB01000001">
    <property type="protein sequence ID" value="PKW14601.1"/>
    <property type="molecule type" value="Genomic_DNA"/>
</dbReference>
<evidence type="ECO:0000313" key="2">
    <source>
        <dbReference type="EMBL" id="PKW14601.1"/>
    </source>
</evidence>
<protein>
    <submittedName>
        <fullName evidence="2">Uncharacterized protein</fullName>
    </submittedName>
</protein>
<evidence type="ECO:0000256" key="1">
    <source>
        <dbReference type="SAM" id="Phobius"/>
    </source>
</evidence>
<reference evidence="2" key="1">
    <citation type="submission" date="2017-12" db="EMBL/GenBank/DDBJ databases">
        <title>Sequencing the genomes of 1000 Actinobacteria strains.</title>
        <authorList>
            <person name="Klenk H.-P."/>
        </authorList>
    </citation>
    <scope>NUCLEOTIDE SEQUENCE [LARGE SCALE GENOMIC DNA]</scope>
    <source>
        <strain evidence="2">DSM 44228</strain>
    </source>
</reference>
<keyword evidence="1" id="KW-1133">Transmembrane helix</keyword>
<sequence>MTDLYVGLALSVPIAAGLGLGLEWLVTSLCRTEQEPQSARGHGGKDEPPWRAIEKTGQLRLGGEQVRIAAPYCRRVRR</sequence>
<keyword evidence="3" id="KW-1185">Reference proteome</keyword>
<dbReference type="Proteomes" id="UP000233786">
    <property type="component" value="Unassembled WGS sequence"/>
</dbReference>
<comment type="caution">
    <text evidence="2">The sequence shown here is derived from an EMBL/GenBank/DDBJ whole genome shotgun (WGS) entry which is preliminary data.</text>
</comment>
<keyword evidence="1" id="KW-0812">Transmembrane</keyword>